<organism evidence="3 4">
    <name type="scientific">Mesocestoides corti</name>
    <name type="common">Flatworm</name>
    <dbReference type="NCBI Taxonomy" id="53468"/>
    <lineage>
        <taxon>Eukaryota</taxon>
        <taxon>Metazoa</taxon>
        <taxon>Spiralia</taxon>
        <taxon>Lophotrochozoa</taxon>
        <taxon>Platyhelminthes</taxon>
        <taxon>Cestoda</taxon>
        <taxon>Eucestoda</taxon>
        <taxon>Cyclophyllidea</taxon>
        <taxon>Mesocestoididae</taxon>
        <taxon>Mesocestoides</taxon>
    </lineage>
</organism>
<dbReference type="Gene3D" id="1.10.287.630">
    <property type="entry name" value="Helix hairpin bin"/>
    <property type="match status" value="1"/>
</dbReference>
<dbReference type="SUPFAM" id="SSF51206">
    <property type="entry name" value="cAMP-binding domain-like"/>
    <property type="match status" value="1"/>
</dbReference>
<dbReference type="FunFam" id="2.60.120.10:FF:000057">
    <property type="entry name" value="Cyclic nucleotide-binding domain protein"/>
    <property type="match status" value="1"/>
</dbReference>
<dbReference type="InterPro" id="IPR018488">
    <property type="entry name" value="cNMP-bd_CS"/>
</dbReference>
<protein>
    <recommendedName>
        <fullName evidence="2">Cyclic nucleotide-binding domain-containing protein</fullName>
    </recommendedName>
</protein>
<dbReference type="InterPro" id="IPR051413">
    <property type="entry name" value="K/Na_HCN_channel"/>
</dbReference>
<dbReference type="CDD" id="cd00038">
    <property type="entry name" value="CAP_ED"/>
    <property type="match status" value="1"/>
</dbReference>
<dbReference type="Pfam" id="PF00027">
    <property type="entry name" value="cNMP_binding"/>
    <property type="match status" value="1"/>
</dbReference>
<sequence length="258" mass="29446">MKQVEEYMSYRKLPRELRNKIIDYYEHRYNGKFFNEVEILQEVSECLRDQIVNYNCRSLVAAVPFFKDEDENFVVDVLNRLKFEVFRPNDIIIKHGTLGTKMYFIREGTVDIILPDGTMVNTLSDGAYFGEIAVLTNSRRTATIQAKTYCNLYSLEKHDLCEVLRNYPAIKSKLMFVAEERLQDLSRKQSSESFVPVDKTEQAGKRGGGSVTSKGLTTKHESPSKKDHQKGPPPVNSSAPPPQRLSALSRCLRHAGTT</sequence>
<evidence type="ECO:0000313" key="4">
    <source>
        <dbReference type="Proteomes" id="UP000267029"/>
    </source>
</evidence>
<feature type="compositionally biased region" description="Pro residues" evidence="1">
    <location>
        <begin position="231"/>
        <end position="243"/>
    </location>
</feature>
<accession>A0A0R3UMT0</accession>
<dbReference type="STRING" id="53468.A0A0R3UMT0"/>
<evidence type="ECO:0000256" key="1">
    <source>
        <dbReference type="SAM" id="MobiDB-lite"/>
    </source>
</evidence>
<evidence type="ECO:0000259" key="2">
    <source>
        <dbReference type="PROSITE" id="PS50042"/>
    </source>
</evidence>
<dbReference type="GO" id="GO:0003254">
    <property type="term" value="P:regulation of membrane depolarization"/>
    <property type="evidence" value="ECO:0007669"/>
    <property type="project" value="TreeGrafter"/>
</dbReference>
<proteinExistence type="predicted"/>
<reference evidence="3 4" key="1">
    <citation type="submission" date="2018-10" db="EMBL/GenBank/DDBJ databases">
        <authorList>
            <consortium name="Pathogen Informatics"/>
        </authorList>
    </citation>
    <scope>NUCLEOTIDE SEQUENCE [LARGE SCALE GENOMIC DNA]</scope>
</reference>
<dbReference type="InterPro" id="IPR018490">
    <property type="entry name" value="cNMP-bd_dom_sf"/>
</dbReference>
<keyword evidence="4" id="KW-1185">Reference proteome</keyword>
<dbReference type="EMBL" id="UXSR01005633">
    <property type="protein sequence ID" value="VDD83066.1"/>
    <property type="molecule type" value="Genomic_DNA"/>
</dbReference>
<name>A0A0R3UMT0_MESCO</name>
<feature type="domain" description="Cyclic nucleotide-binding" evidence="2">
    <location>
        <begin position="65"/>
        <end position="181"/>
    </location>
</feature>
<feature type="region of interest" description="Disordered" evidence="1">
    <location>
        <begin position="187"/>
        <end position="258"/>
    </location>
</feature>
<dbReference type="PANTHER" id="PTHR45689:SF5">
    <property type="entry name" value="I[[H]] CHANNEL, ISOFORM E"/>
    <property type="match status" value="1"/>
</dbReference>
<dbReference type="SMART" id="SM00100">
    <property type="entry name" value="cNMP"/>
    <property type="match status" value="1"/>
</dbReference>
<dbReference type="AlphaFoldDB" id="A0A0R3UMT0"/>
<feature type="compositionally biased region" description="Basic and acidic residues" evidence="1">
    <location>
        <begin position="218"/>
        <end position="230"/>
    </location>
</feature>
<dbReference type="Proteomes" id="UP000267029">
    <property type="component" value="Unassembled WGS sequence"/>
</dbReference>
<dbReference type="InterPro" id="IPR000595">
    <property type="entry name" value="cNMP-bd_dom"/>
</dbReference>
<dbReference type="GO" id="GO:0005249">
    <property type="term" value="F:voltage-gated potassium channel activity"/>
    <property type="evidence" value="ECO:0007669"/>
    <property type="project" value="TreeGrafter"/>
</dbReference>
<dbReference type="GO" id="GO:0098855">
    <property type="term" value="C:HCN channel complex"/>
    <property type="evidence" value="ECO:0007669"/>
    <property type="project" value="TreeGrafter"/>
</dbReference>
<dbReference type="OrthoDB" id="421226at2759"/>
<evidence type="ECO:0000313" key="3">
    <source>
        <dbReference type="EMBL" id="VDD83066.1"/>
    </source>
</evidence>
<dbReference type="PROSITE" id="PS50042">
    <property type="entry name" value="CNMP_BINDING_3"/>
    <property type="match status" value="1"/>
</dbReference>
<dbReference type="PROSITE" id="PS00889">
    <property type="entry name" value="CNMP_BINDING_2"/>
    <property type="match status" value="1"/>
</dbReference>
<dbReference type="PANTHER" id="PTHR45689">
    <property type="entry name" value="I[[H]] CHANNEL, ISOFORM E"/>
    <property type="match status" value="1"/>
</dbReference>
<dbReference type="Gene3D" id="2.60.120.10">
    <property type="entry name" value="Jelly Rolls"/>
    <property type="match status" value="1"/>
</dbReference>
<dbReference type="GO" id="GO:0035725">
    <property type="term" value="P:sodium ion transmembrane transport"/>
    <property type="evidence" value="ECO:0007669"/>
    <property type="project" value="TreeGrafter"/>
</dbReference>
<gene>
    <name evidence="3" type="ORF">MCOS_LOCUS9069</name>
</gene>
<dbReference type="InterPro" id="IPR014710">
    <property type="entry name" value="RmlC-like_jellyroll"/>
</dbReference>